<dbReference type="AlphaFoldDB" id="A0ABD8B352"/>
<name>A0ABD8B352_PAEAM</name>
<dbReference type="RefSeq" id="WP_338709254.1">
    <property type="nucleotide sequence ID" value="NZ_CP145894.1"/>
</dbReference>
<dbReference type="EMBL" id="CP145894">
    <property type="protein sequence ID" value="WWP24163.1"/>
    <property type="molecule type" value="Genomic_DNA"/>
</dbReference>
<dbReference type="GeneID" id="93480181"/>
<organism evidence="1 2">
    <name type="scientific">Paenibacillus amylolyticus</name>
    <dbReference type="NCBI Taxonomy" id="1451"/>
    <lineage>
        <taxon>Bacteria</taxon>
        <taxon>Bacillati</taxon>
        <taxon>Bacillota</taxon>
        <taxon>Bacilli</taxon>
        <taxon>Bacillales</taxon>
        <taxon>Paenibacillaceae</taxon>
        <taxon>Paenibacillus</taxon>
    </lineage>
</organism>
<sequence length="109" mass="12653">MNQNSLSYPPELLDYIVKRTPSELIQVFGAVWNARNEGGITWTDLTKKFSDRYLVEKALLLFECTGFVYCEPSANDRRQKKYFTNDVLGLQLAKYLKNNPTNNHTKTEE</sequence>
<reference evidence="1 2" key="1">
    <citation type="submission" date="2024-02" db="EMBL/GenBank/DDBJ databases">
        <title>Complete sequences of two Paenibacillus sp. strains and one Lysinibacillus strain isolated from the environment on STAA medium highlight biotechnological potential.</title>
        <authorList>
            <person name="Attere S.A."/>
            <person name="Piche L.C."/>
            <person name="Intertaglia L."/>
            <person name="Lami R."/>
            <person name="Charette S.J."/>
            <person name="Vincent A.T."/>
        </authorList>
    </citation>
    <scope>NUCLEOTIDE SEQUENCE [LARGE SCALE GENOMIC DNA]</scope>
    <source>
        <strain evidence="1 2">Y5S-7</strain>
        <plasmid evidence="1 2">pY5S7-2</plasmid>
    </source>
</reference>
<geneLocation type="plasmid" evidence="1 2">
    <name>pY5S7-2</name>
</geneLocation>
<gene>
    <name evidence="1" type="ORF">V6668_31910</name>
</gene>
<evidence type="ECO:0000313" key="1">
    <source>
        <dbReference type="EMBL" id="WWP24163.1"/>
    </source>
</evidence>
<accession>A0ABD8B352</accession>
<protein>
    <submittedName>
        <fullName evidence="1">Uncharacterized protein</fullName>
    </submittedName>
</protein>
<keyword evidence="1" id="KW-0614">Plasmid</keyword>
<proteinExistence type="predicted"/>
<dbReference type="Proteomes" id="UP001364764">
    <property type="component" value="Plasmid pY5S7-2"/>
</dbReference>
<evidence type="ECO:0000313" key="2">
    <source>
        <dbReference type="Proteomes" id="UP001364764"/>
    </source>
</evidence>